<dbReference type="GO" id="GO:0004540">
    <property type="term" value="F:RNA nuclease activity"/>
    <property type="evidence" value="ECO:0007669"/>
    <property type="project" value="TreeGrafter"/>
</dbReference>
<organism evidence="3 4">
    <name type="scientific">Pythium oligandrum</name>
    <name type="common">Mycoparasitic fungus</name>
    <dbReference type="NCBI Taxonomy" id="41045"/>
    <lineage>
        <taxon>Eukaryota</taxon>
        <taxon>Sar</taxon>
        <taxon>Stramenopiles</taxon>
        <taxon>Oomycota</taxon>
        <taxon>Peronosporomycetes</taxon>
        <taxon>Pythiales</taxon>
        <taxon>Pythiaceae</taxon>
        <taxon>Pythium</taxon>
    </lineage>
</organism>
<reference evidence="3" key="1">
    <citation type="submission" date="2019-03" db="EMBL/GenBank/DDBJ databases">
        <title>Long read genome sequence of the mycoparasitic Pythium oligandrum ATCC 38472 isolated from sugarbeet rhizosphere.</title>
        <authorList>
            <person name="Gaulin E."/>
        </authorList>
    </citation>
    <scope>NUCLEOTIDE SEQUENCE</scope>
    <source>
        <strain evidence="3">ATCC 38472_TT</strain>
    </source>
</reference>
<dbReference type="Pfam" id="PF12796">
    <property type="entry name" value="Ank_2"/>
    <property type="match status" value="1"/>
</dbReference>
<dbReference type="GO" id="GO:0003723">
    <property type="term" value="F:RNA binding"/>
    <property type="evidence" value="ECO:0007669"/>
    <property type="project" value="TreeGrafter"/>
</dbReference>
<proteinExistence type="predicted"/>
<name>A0A8K1CK38_PYTOL</name>
<keyword evidence="1" id="KW-0677">Repeat</keyword>
<dbReference type="PANTHER" id="PTHR24141">
    <property type="entry name" value="2-5A-DEPENDENT RIBONUCLEASE"/>
    <property type="match status" value="1"/>
</dbReference>
<comment type="caution">
    <text evidence="3">The sequence shown here is derived from an EMBL/GenBank/DDBJ whole genome shotgun (WGS) entry which is preliminary data.</text>
</comment>
<keyword evidence="4" id="KW-1185">Reference proteome</keyword>
<sequence length="228" mass="25868">MKSHGSAMTPRLEGVQVYLHAARTGDLHAVEAYLSDSTANVNATLGERWNALHYAVAHGHVHVVERLVQCPSLDLDAVTIMGTSALSLALRHRHNLITSLLLDHGASRATLAREELCQAWDASWIRLDTQRRLSPTWSLVWSPARHHRFPVHERLKCRLLLQANTLAARVDRHHHVVNTESTAWLPRWLRSLLTGQATESSSSTRGVRWRYLPRPLLLHILELALFLW</sequence>
<protein>
    <recommendedName>
        <fullName evidence="5">Ankyrin repeat protein</fullName>
    </recommendedName>
</protein>
<evidence type="ECO:0000313" key="3">
    <source>
        <dbReference type="EMBL" id="TMW64927.1"/>
    </source>
</evidence>
<keyword evidence="2" id="KW-0040">ANK repeat</keyword>
<dbReference type="Proteomes" id="UP000794436">
    <property type="component" value="Unassembled WGS sequence"/>
</dbReference>
<dbReference type="PANTHER" id="PTHR24141:SF1">
    <property type="entry name" value="2-5A-DEPENDENT RIBONUCLEASE"/>
    <property type="match status" value="1"/>
</dbReference>
<dbReference type="SUPFAM" id="SSF48403">
    <property type="entry name" value="Ankyrin repeat"/>
    <property type="match status" value="1"/>
</dbReference>
<evidence type="ECO:0000313" key="4">
    <source>
        <dbReference type="Proteomes" id="UP000794436"/>
    </source>
</evidence>
<dbReference type="InterPro" id="IPR036770">
    <property type="entry name" value="Ankyrin_rpt-contain_sf"/>
</dbReference>
<dbReference type="Gene3D" id="1.25.40.20">
    <property type="entry name" value="Ankyrin repeat-containing domain"/>
    <property type="match status" value="1"/>
</dbReference>
<evidence type="ECO:0008006" key="5">
    <source>
        <dbReference type="Google" id="ProtNLM"/>
    </source>
</evidence>
<dbReference type="OrthoDB" id="194358at2759"/>
<dbReference type="InterPro" id="IPR002110">
    <property type="entry name" value="Ankyrin_rpt"/>
</dbReference>
<evidence type="ECO:0000256" key="1">
    <source>
        <dbReference type="ARBA" id="ARBA00022737"/>
    </source>
</evidence>
<dbReference type="GO" id="GO:0006396">
    <property type="term" value="P:RNA processing"/>
    <property type="evidence" value="ECO:0007669"/>
    <property type="project" value="TreeGrafter"/>
</dbReference>
<dbReference type="EMBL" id="SPLM01000038">
    <property type="protein sequence ID" value="TMW64927.1"/>
    <property type="molecule type" value="Genomic_DNA"/>
</dbReference>
<gene>
    <name evidence="3" type="ORF">Poli38472_009094</name>
</gene>
<dbReference type="AlphaFoldDB" id="A0A8K1CK38"/>
<evidence type="ECO:0000256" key="2">
    <source>
        <dbReference type="ARBA" id="ARBA00023043"/>
    </source>
</evidence>
<dbReference type="SMART" id="SM00248">
    <property type="entry name" value="ANK"/>
    <property type="match status" value="3"/>
</dbReference>
<accession>A0A8K1CK38</accession>